<proteinExistence type="predicted"/>
<organism evidence="7 8">
    <name type="scientific">Chlamydomonas schloesseri</name>
    <dbReference type="NCBI Taxonomy" id="2026947"/>
    <lineage>
        <taxon>Eukaryota</taxon>
        <taxon>Viridiplantae</taxon>
        <taxon>Chlorophyta</taxon>
        <taxon>core chlorophytes</taxon>
        <taxon>Chlorophyceae</taxon>
        <taxon>CS clade</taxon>
        <taxon>Chlamydomonadales</taxon>
        <taxon>Chlamydomonadaceae</taxon>
        <taxon>Chlamydomonas</taxon>
    </lineage>
</organism>
<comment type="caution">
    <text evidence="7">The sequence shown here is derived from an EMBL/GenBank/DDBJ whole genome shotgun (WGS) entry which is preliminary data.</text>
</comment>
<keyword evidence="8" id="KW-1185">Reference proteome</keyword>
<protein>
    <recommendedName>
        <fullName evidence="6">TRAF-type domain-containing protein</fullName>
    </recommendedName>
</protein>
<feature type="compositionally biased region" description="Low complexity" evidence="5">
    <location>
        <begin position="362"/>
        <end position="393"/>
    </location>
</feature>
<dbReference type="Proteomes" id="UP000613740">
    <property type="component" value="Unassembled WGS sequence"/>
</dbReference>
<evidence type="ECO:0000259" key="6">
    <source>
        <dbReference type="PROSITE" id="PS50145"/>
    </source>
</evidence>
<dbReference type="AlphaFoldDB" id="A0A835WB77"/>
<accession>A0A835WB77</accession>
<dbReference type="OrthoDB" id="1737200at2759"/>
<keyword evidence="3 4" id="KW-0862">Zinc</keyword>
<keyword evidence="1 4" id="KW-0479">Metal-binding</keyword>
<name>A0A835WB77_9CHLO</name>
<feature type="compositionally biased region" description="Low complexity" evidence="5">
    <location>
        <begin position="673"/>
        <end position="717"/>
    </location>
</feature>
<feature type="region of interest" description="Disordered" evidence="5">
    <location>
        <begin position="673"/>
        <end position="746"/>
    </location>
</feature>
<feature type="region of interest" description="Disordered" evidence="5">
    <location>
        <begin position="580"/>
        <end position="602"/>
    </location>
</feature>
<evidence type="ECO:0000256" key="3">
    <source>
        <dbReference type="ARBA" id="ARBA00022833"/>
    </source>
</evidence>
<dbReference type="Gene3D" id="3.30.40.10">
    <property type="entry name" value="Zinc/RING finger domain, C3HC4 (zinc finger)"/>
    <property type="match status" value="1"/>
</dbReference>
<dbReference type="InterPro" id="IPR013083">
    <property type="entry name" value="Znf_RING/FYVE/PHD"/>
</dbReference>
<sequence length="1188" mass="119469">MHCANDALQLGRLPHQRFRDATPPGAVHCLICRETRVDCRVQTPESAYLTNHALMAVMDVLGLGGHCRACDEDCGSQAALLQHYTKRCPHAVVRCRYRGCSVWHRRAAAPAHEETCPIGRAACSQCGTWVDREDMLRHMVTTCRMRVVNCVLCKHSCRLPDMLRHLREHQHQLAATSPPGGRASNASATAVAAAQAVAAGALGVAGAAPAWQGLPKPEAAGPVGHGAGPGAARLLSGGAGAAVAAAAAAAAATGQGMPRARSVEDAVAEAAAALAAIQHQQLSREVSAVSPIAGMAAGPAGRGMDMARDGTGTDQASRVGGAAGAASTFDRGSGSSTDSAESERGARLAAAAAVAAPPPPAAQQLVRTSQQPGQPQEGSEGSSPSQDMQRALQQLQPQQFTTQEVQQQAQRLLEQLLRRQQRRLQERAQQQAQQQPQPPAAGGNSMPLQQPRVDGGALHQVQQHTSSGQPGSHGPIMTTTALVPSQQQTQSLLYQQYLHLQQQLHTQMQQLQQQQQQQRHAQAHAALVTSGGLPGSMAASLALHLVRNGAGNGSNSTGYSTAAPAATAAAATAHASTGLLPPRSASAGGLHAANGSPQVWPHLHGAPGVASPGAAAAQTAGAVGPAAWLPPAATQRATVMGISSAPDMYPLQQQQQRQPSASQPVALASPLPAQAAQPYPQPTAASSHTAGGGSPAAHGPSAQAAATAAGAELATAPVPRASMDLPSIPGHLQRGSASSPGADADVLPSPGVAVRAALARPPVAADARSAGSYRNLQAALTAAAAASGTPVRAPGVATPTGVSAAAHSTQAASGSSSRELELSDRLRRRAAFWDSDVEASAPDSPQRLAEAQASRSQMLQAAAAPAGSTSASVAAAADSPDNAWAGGDALRGLMGVEGEDAMANAVAAAAAFAAAMGPGSSQGGGMGGRGVLLGGGSRRSSLGGLRGGTGPPWSAMVSHGHGRDGAGGGIGMAGALSSNLYAAAAAQAAQAVQAMQAALAAQAQAEEEADAEDVRLLRTAAAIVRVSAANAEERRSARQQGLIGSPARPSSSVHPRTSVPPQMRHSEPNAQSEAAAAALARVTDPAAATAEGGALAPLPMLPAVSTGTGSADAAAAGAAARESVSSLRRTALMAAGGGMPAAVQPPTPIRRSFSDTELVWEPYVLEELVRTASIAGEWSAGRVSASGL</sequence>
<feature type="zinc finger region" description="TRAF-type" evidence="4">
    <location>
        <begin position="111"/>
        <end position="158"/>
    </location>
</feature>
<dbReference type="SUPFAM" id="SSF49599">
    <property type="entry name" value="TRAF domain-like"/>
    <property type="match status" value="1"/>
</dbReference>
<evidence type="ECO:0000256" key="1">
    <source>
        <dbReference type="ARBA" id="ARBA00022723"/>
    </source>
</evidence>
<dbReference type="PROSITE" id="PS50145">
    <property type="entry name" value="ZF_TRAF"/>
    <property type="match status" value="1"/>
</dbReference>
<dbReference type="EMBL" id="JAEHOD010000029">
    <property type="protein sequence ID" value="KAG2444117.1"/>
    <property type="molecule type" value="Genomic_DNA"/>
</dbReference>
<feature type="region of interest" description="Disordered" evidence="5">
    <location>
        <begin position="299"/>
        <end position="393"/>
    </location>
</feature>
<dbReference type="GO" id="GO:0008270">
    <property type="term" value="F:zinc ion binding"/>
    <property type="evidence" value="ECO:0007669"/>
    <property type="project" value="UniProtKB-KW"/>
</dbReference>
<feature type="region of interest" description="Disordered" evidence="5">
    <location>
        <begin position="423"/>
        <end position="478"/>
    </location>
</feature>
<evidence type="ECO:0000256" key="2">
    <source>
        <dbReference type="ARBA" id="ARBA00022771"/>
    </source>
</evidence>
<feature type="region of interest" description="Disordered" evidence="5">
    <location>
        <begin position="1029"/>
        <end position="1079"/>
    </location>
</feature>
<reference evidence="7" key="1">
    <citation type="journal article" date="2020" name="bioRxiv">
        <title>Comparative genomics of Chlamydomonas.</title>
        <authorList>
            <person name="Craig R.J."/>
            <person name="Hasan A.R."/>
            <person name="Ness R.W."/>
            <person name="Keightley P.D."/>
        </authorList>
    </citation>
    <scope>NUCLEOTIDE SEQUENCE</scope>
    <source>
        <strain evidence="7">CCAP 11/173</strain>
    </source>
</reference>
<feature type="compositionally biased region" description="Polar residues" evidence="5">
    <location>
        <begin position="460"/>
        <end position="470"/>
    </location>
</feature>
<feature type="region of interest" description="Disordered" evidence="5">
    <location>
        <begin position="837"/>
        <end position="856"/>
    </location>
</feature>
<evidence type="ECO:0000256" key="5">
    <source>
        <dbReference type="SAM" id="MobiDB-lite"/>
    </source>
</evidence>
<dbReference type="InterPro" id="IPR001293">
    <property type="entry name" value="Znf_TRAF"/>
</dbReference>
<keyword evidence="2 4" id="KW-0863">Zinc-finger</keyword>
<evidence type="ECO:0000256" key="4">
    <source>
        <dbReference type="PROSITE-ProRule" id="PRU00207"/>
    </source>
</evidence>
<evidence type="ECO:0000313" key="8">
    <source>
        <dbReference type="Proteomes" id="UP000613740"/>
    </source>
</evidence>
<feature type="domain" description="TRAF-type" evidence="6">
    <location>
        <begin position="111"/>
        <end position="158"/>
    </location>
</feature>
<gene>
    <name evidence="7" type="ORF">HYH02_009058</name>
</gene>
<evidence type="ECO:0000313" key="7">
    <source>
        <dbReference type="EMBL" id="KAG2444117.1"/>
    </source>
</evidence>
<feature type="compositionally biased region" description="Low complexity" evidence="5">
    <location>
        <begin position="1070"/>
        <end position="1079"/>
    </location>
</feature>